<keyword evidence="1" id="KW-0732">Signal</keyword>
<evidence type="ECO:0000313" key="2">
    <source>
        <dbReference type="EMBL" id="GAA0467376.1"/>
    </source>
</evidence>
<feature type="signal peptide" evidence="1">
    <location>
        <begin position="1"/>
        <end position="21"/>
    </location>
</feature>
<dbReference type="PROSITE" id="PS51257">
    <property type="entry name" value="PROKAR_LIPOPROTEIN"/>
    <property type="match status" value="1"/>
</dbReference>
<evidence type="ECO:0000256" key="1">
    <source>
        <dbReference type="SAM" id="SignalP"/>
    </source>
</evidence>
<reference evidence="3" key="1">
    <citation type="journal article" date="2019" name="Int. J. Syst. Evol. Microbiol.">
        <title>The Global Catalogue of Microorganisms (GCM) 10K type strain sequencing project: providing services to taxonomists for standard genome sequencing and annotation.</title>
        <authorList>
            <consortium name="The Broad Institute Genomics Platform"/>
            <consortium name="The Broad Institute Genome Sequencing Center for Infectious Disease"/>
            <person name="Wu L."/>
            <person name="Ma J."/>
        </authorList>
    </citation>
    <scope>NUCLEOTIDE SEQUENCE [LARGE SCALE GENOMIC DNA]</scope>
    <source>
        <strain evidence="3">JCM 14162</strain>
    </source>
</reference>
<accession>A0ABP3K2A6</accession>
<dbReference type="EMBL" id="BAAAEM010000002">
    <property type="protein sequence ID" value="GAA0467376.1"/>
    <property type="molecule type" value="Genomic_DNA"/>
</dbReference>
<keyword evidence="3" id="KW-1185">Reference proteome</keyword>
<dbReference type="RefSeq" id="WP_229953939.1">
    <property type="nucleotide sequence ID" value="NZ_BAAAEM010000002.1"/>
</dbReference>
<gene>
    <name evidence="2" type="ORF">GCM10009096_05190</name>
</gene>
<evidence type="ECO:0000313" key="3">
    <source>
        <dbReference type="Proteomes" id="UP001500713"/>
    </source>
</evidence>
<name>A0ABP3K2A6_9SPHN</name>
<protein>
    <submittedName>
        <fullName evidence="2">Uncharacterized protein</fullName>
    </submittedName>
</protein>
<organism evidence="2 3">
    <name type="scientific">Parasphingorhabdus litoris</name>
    <dbReference type="NCBI Taxonomy" id="394733"/>
    <lineage>
        <taxon>Bacteria</taxon>
        <taxon>Pseudomonadati</taxon>
        <taxon>Pseudomonadota</taxon>
        <taxon>Alphaproteobacteria</taxon>
        <taxon>Sphingomonadales</taxon>
        <taxon>Sphingomonadaceae</taxon>
        <taxon>Parasphingorhabdus</taxon>
    </lineage>
</organism>
<proteinExistence type="predicted"/>
<feature type="chain" id="PRO_5047475923" evidence="1">
    <location>
        <begin position="22"/>
        <end position="236"/>
    </location>
</feature>
<sequence length="236" mass="26300">MIQGFKNLRLLVATAAVSVLAACQTAPAPVASPAVQQPQYTPRAPTTPFGASANTIVPPLRADGLRQTINRDLGPLETLWHVRAALNVAALSCTGPQYARLVSDYNAFIGNNKKYLRNANSAIISKFRREQGSGYKQAHDRHQTSLYNYWSFSPLRRPFCDQAVQVSQRAIITKEDGMKDFGAQALAELEKPFNDFYLAYEEYERDLDAWRLQYAPEQARDAADETINTTGLTKEN</sequence>
<comment type="caution">
    <text evidence="2">The sequence shown here is derived from an EMBL/GenBank/DDBJ whole genome shotgun (WGS) entry which is preliminary data.</text>
</comment>
<dbReference type="Proteomes" id="UP001500713">
    <property type="component" value="Unassembled WGS sequence"/>
</dbReference>